<dbReference type="InterPro" id="IPR036869">
    <property type="entry name" value="J_dom_sf"/>
</dbReference>
<dbReference type="Gene3D" id="1.10.287.110">
    <property type="entry name" value="DnaJ domain"/>
    <property type="match status" value="1"/>
</dbReference>
<evidence type="ECO:0000256" key="1">
    <source>
        <dbReference type="ARBA" id="ARBA00023186"/>
    </source>
</evidence>
<keyword evidence="5" id="KW-1185">Reference proteome</keyword>
<comment type="caution">
    <text evidence="4">The sequence shown here is derived from an EMBL/GenBank/DDBJ whole genome shotgun (WGS) entry which is preliminary data.</text>
</comment>
<protein>
    <submittedName>
        <fullName evidence="4">J domain-containing protein</fullName>
    </submittedName>
</protein>
<dbReference type="InterPro" id="IPR001623">
    <property type="entry name" value="DnaJ_domain"/>
</dbReference>
<sequence length="353" mass="39735">MENLYHSLGITQDADHDAITDAYESLYLFYHSAEYQSKFADIDIKLANIAVSYEILKCATKRKSYDDMWQLYLAEKSLAALVDIPDMSYEFEVDSVVMEHWREVANKYPQLNELYESLACLSTVLAYSFKAYILDSQRYEESERLAYIMCAQYIQKFFGEDQNIKPLAEGLLAATSPSDSVTTDELFDAQGIEVNFQTVANTETEIILLSEPVTQMSAQSKAELKKLARTKAKKKLKARIMAKSKGMTKPISTAEHLAKKQTQAQTQVLSIITPKISAPFEANQPQLTEKSDPKNEQELGMSANKNSHFDTTQSHMERLLASESRQLRHSTKKATAKGSLILFGLFLVSSLAA</sequence>
<organism evidence="4 5">
    <name type="scientific">Shewanella electrodiphila</name>
    <dbReference type="NCBI Taxonomy" id="934143"/>
    <lineage>
        <taxon>Bacteria</taxon>
        <taxon>Pseudomonadati</taxon>
        <taxon>Pseudomonadota</taxon>
        <taxon>Gammaproteobacteria</taxon>
        <taxon>Alteromonadales</taxon>
        <taxon>Shewanellaceae</taxon>
        <taxon>Shewanella</taxon>
    </lineage>
</organism>
<dbReference type="Proteomes" id="UP001202134">
    <property type="component" value="Unassembled WGS sequence"/>
</dbReference>
<dbReference type="RefSeq" id="WP_248955557.1">
    <property type="nucleotide sequence ID" value="NZ_JAKIKU010000004.1"/>
</dbReference>
<feature type="domain" description="J" evidence="3">
    <location>
        <begin position="3"/>
        <end position="69"/>
    </location>
</feature>
<proteinExistence type="predicted"/>
<evidence type="ECO:0000313" key="4">
    <source>
        <dbReference type="EMBL" id="MCL1045542.1"/>
    </source>
</evidence>
<evidence type="ECO:0000256" key="2">
    <source>
        <dbReference type="SAM" id="MobiDB-lite"/>
    </source>
</evidence>
<keyword evidence="1" id="KW-0143">Chaperone</keyword>
<accession>A0ABT0KNW1</accession>
<name>A0ABT0KNW1_9GAMM</name>
<reference evidence="4 5" key="1">
    <citation type="submission" date="2022-01" db="EMBL/GenBank/DDBJ databases">
        <title>Whole genome-based taxonomy of the Shewanellaceae.</title>
        <authorList>
            <person name="Martin-Rodriguez A.J."/>
        </authorList>
    </citation>
    <scope>NUCLEOTIDE SEQUENCE [LARGE SCALE GENOMIC DNA]</scope>
    <source>
        <strain evidence="4 5">DSM 24955</strain>
    </source>
</reference>
<feature type="region of interest" description="Disordered" evidence="2">
    <location>
        <begin position="280"/>
        <end position="300"/>
    </location>
</feature>
<dbReference type="Pfam" id="PF00226">
    <property type="entry name" value="DnaJ"/>
    <property type="match status" value="1"/>
</dbReference>
<dbReference type="SUPFAM" id="SSF46565">
    <property type="entry name" value="Chaperone J-domain"/>
    <property type="match status" value="1"/>
</dbReference>
<dbReference type="PROSITE" id="PS50076">
    <property type="entry name" value="DNAJ_2"/>
    <property type="match status" value="1"/>
</dbReference>
<dbReference type="EMBL" id="JAKIKU010000004">
    <property type="protein sequence ID" value="MCL1045542.1"/>
    <property type="molecule type" value="Genomic_DNA"/>
</dbReference>
<gene>
    <name evidence="4" type="ORF">L2737_09415</name>
</gene>
<evidence type="ECO:0000259" key="3">
    <source>
        <dbReference type="PROSITE" id="PS50076"/>
    </source>
</evidence>
<evidence type="ECO:0000313" key="5">
    <source>
        <dbReference type="Proteomes" id="UP001202134"/>
    </source>
</evidence>